<dbReference type="InterPro" id="IPR003848">
    <property type="entry name" value="DUF218"/>
</dbReference>
<dbReference type="PANTHER" id="PTHR30336:SF4">
    <property type="entry name" value="ENVELOPE BIOGENESIS FACTOR ELYC"/>
    <property type="match status" value="1"/>
</dbReference>
<keyword evidence="1" id="KW-0472">Membrane</keyword>
<dbReference type="PANTHER" id="PTHR30336">
    <property type="entry name" value="INNER MEMBRANE PROTEIN, PROBABLE PERMEASE"/>
    <property type="match status" value="1"/>
</dbReference>
<dbReference type="Proteomes" id="UP000277007">
    <property type="component" value="Unassembled WGS sequence"/>
</dbReference>
<keyword evidence="1" id="KW-0812">Transmembrane</keyword>
<protein>
    <submittedName>
        <fullName evidence="3">YdcF family protein</fullName>
    </submittedName>
</protein>
<dbReference type="OrthoDB" id="9809813at2"/>
<dbReference type="CDD" id="cd06259">
    <property type="entry name" value="YdcF-like"/>
    <property type="match status" value="1"/>
</dbReference>
<dbReference type="GO" id="GO:0000270">
    <property type="term" value="P:peptidoglycan metabolic process"/>
    <property type="evidence" value="ECO:0007669"/>
    <property type="project" value="TreeGrafter"/>
</dbReference>
<reference evidence="3 4" key="1">
    <citation type="submission" date="2018-12" db="EMBL/GenBank/DDBJ databases">
        <authorList>
            <person name="Yang Y."/>
        </authorList>
    </citation>
    <scope>NUCLEOTIDE SEQUENCE [LARGE SCALE GENOMIC DNA]</scope>
    <source>
        <strain evidence="3 4">L-25-5w-1</strain>
    </source>
</reference>
<gene>
    <name evidence="3" type="ORF">EJ903_13810</name>
</gene>
<proteinExistence type="predicted"/>
<name>A0A3S0I028_9PROT</name>
<comment type="caution">
    <text evidence="3">The sequence shown here is derived from an EMBL/GenBank/DDBJ whole genome shotgun (WGS) entry which is preliminary data.</text>
</comment>
<evidence type="ECO:0000313" key="4">
    <source>
        <dbReference type="Proteomes" id="UP000277007"/>
    </source>
</evidence>
<keyword evidence="4" id="KW-1185">Reference proteome</keyword>
<feature type="transmembrane region" description="Helical" evidence="1">
    <location>
        <begin position="42"/>
        <end position="66"/>
    </location>
</feature>
<feature type="domain" description="DUF218" evidence="2">
    <location>
        <begin position="80"/>
        <end position="246"/>
    </location>
</feature>
<evidence type="ECO:0000256" key="1">
    <source>
        <dbReference type="SAM" id="Phobius"/>
    </source>
</evidence>
<evidence type="ECO:0000313" key="3">
    <source>
        <dbReference type="EMBL" id="RTR19222.1"/>
    </source>
</evidence>
<accession>A0A3S0I028</accession>
<dbReference type="AlphaFoldDB" id="A0A3S0I028"/>
<dbReference type="GO" id="GO:0005886">
    <property type="term" value="C:plasma membrane"/>
    <property type="evidence" value="ECO:0007669"/>
    <property type="project" value="TreeGrafter"/>
</dbReference>
<dbReference type="Pfam" id="PF02698">
    <property type="entry name" value="DUF218"/>
    <property type="match status" value="1"/>
</dbReference>
<dbReference type="EMBL" id="RXMA01000012">
    <property type="protein sequence ID" value="RTR19222.1"/>
    <property type="molecule type" value="Genomic_DNA"/>
</dbReference>
<dbReference type="InterPro" id="IPR014729">
    <property type="entry name" value="Rossmann-like_a/b/a_fold"/>
</dbReference>
<feature type="transmembrane region" description="Helical" evidence="1">
    <location>
        <begin position="12"/>
        <end position="30"/>
    </location>
</feature>
<dbReference type="InterPro" id="IPR051599">
    <property type="entry name" value="Cell_Envelope_Assoc"/>
</dbReference>
<dbReference type="Gene3D" id="3.40.50.620">
    <property type="entry name" value="HUPs"/>
    <property type="match status" value="1"/>
</dbReference>
<organism evidence="3 4">
    <name type="scientific">Azospirillum griseum</name>
    <dbReference type="NCBI Taxonomy" id="2496639"/>
    <lineage>
        <taxon>Bacteria</taxon>
        <taxon>Pseudomonadati</taxon>
        <taxon>Pseudomonadota</taxon>
        <taxon>Alphaproteobacteria</taxon>
        <taxon>Rhodospirillales</taxon>
        <taxon>Azospirillaceae</taxon>
        <taxon>Azospirillum</taxon>
    </lineage>
</organism>
<keyword evidence="1" id="KW-1133">Transmembrane helix</keyword>
<evidence type="ECO:0000259" key="2">
    <source>
        <dbReference type="Pfam" id="PF02698"/>
    </source>
</evidence>
<dbReference type="GO" id="GO:0043164">
    <property type="term" value="P:Gram-negative-bacterium-type cell wall biogenesis"/>
    <property type="evidence" value="ECO:0007669"/>
    <property type="project" value="TreeGrafter"/>
</dbReference>
<sequence length="263" mass="28814">MSFALSKLLWGLVNPGNLMVLLLLAGLVLRRRDRWRRLADRLTAVAAVALALVMLTPLAALVALPLESRFPRAEEPERVDGIIMLGGAVNPTITADRGDPSLNDAAERVLAFADLVRRHPQARALSTGGSGVLLRQGMKEDQTVRAVLAQAGIPDGRVLYETESRNTWENALFGQAIAAPKPGERWILVTSALHMPRSVGIFRQLGWPVIPHPVDYRTRSDASPPVPAELDRPLALLDDAVREWIGLLSYHLMGRTDRLFPGP</sequence>